<dbReference type="EMBL" id="CAJNIZ010003202">
    <property type="protein sequence ID" value="CAE7219846.1"/>
    <property type="molecule type" value="Genomic_DNA"/>
</dbReference>
<dbReference type="GO" id="GO:0050660">
    <property type="term" value="F:flavin adenine dinucleotide binding"/>
    <property type="evidence" value="ECO:0007669"/>
    <property type="project" value="InterPro"/>
</dbReference>
<evidence type="ECO:0000313" key="8">
    <source>
        <dbReference type="Proteomes" id="UP000649617"/>
    </source>
</evidence>
<dbReference type="PANTHER" id="PTHR10961:SF7">
    <property type="entry name" value="FAD DEPENDENT OXIDOREDUCTASE DOMAIN-CONTAINING PROTEIN"/>
    <property type="match status" value="1"/>
</dbReference>
<keyword evidence="4" id="KW-0274">FAD</keyword>
<evidence type="ECO:0000256" key="1">
    <source>
        <dbReference type="ARBA" id="ARBA00001974"/>
    </source>
</evidence>
<keyword evidence="8" id="KW-1185">Reference proteome</keyword>
<dbReference type="AlphaFoldDB" id="A0A812K3M2"/>
<evidence type="ECO:0000256" key="4">
    <source>
        <dbReference type="ARBA" id="ARBA00022827"/>
    </source>
</evidence>
<proteinExistence type="inferred from homology"/>
<dbReference type="OrthoDB" id="424974at2759"/>
<comment type="caution">
    <text evidence="7">The sequence shown here is derived from an EMBL/GenBank/DDBJ whole genome shotgun (WGS) entry which is preliminary data.</text>
</comment>
<sequence>MPEGYTISVPTALHGLRWAAEAILGKVLRNLVVSIDRQRKTLTTKNGQSVRFSKLVVTAGPWTNQILQGAGLRGLPMIVSNEQTVEFQPKEGAPSHDWSDFPLFTWSEAGYKGRNEDGGCLYFYTTPHCPLASSGSQGVKVGFHRQGPLLDTDEFVVTPEGRASKDQLPNIRKELRTQQEYDWDDFSLSKIKAFLKAKMPGLDADHPIGYMRCLYQLTPDLQMIVGRHPDDPNVVLACGFSGSGFQFAPAIADRL</sequence>
<dbReference type="SUPFAM" id="SSF54373">
    <property type="entry name" value="FAD-linked reductases, C-terminal domain"/>
    <property type="match status" value="1"/>
</dbReference>
<feature type="domain" description="FAD dependent oxidoreductase" evidence="6">
    <location>
        <begin position="2"/>
        <end position="253"/>
    </location>
</feature>
<keyword evidence="3" id="KW-0285">Flavoprotein</keyword>
<dbReference type="PANTHER" id="PTHR10961">
    <property type="entry name" value="PEROXISOMAL SARCOSINE OXIDASE"/>
    <property type="match status" value="1"/>
</dbReference>
<gene>
    <name evidence="7" type="primary">soxA</name>
    <name evidence="7" type="ORF">SPIL2461_LOCUS2844</name>
</gene>
<organism evidence="7 8">
    <name type="scientific">Symbiodinium pilosum</name>
    <name type="common">Dinoflagellate</name>
    <dbReference type="NCBI Taxonomy" id="2952"/>
    <lineage>
        <taxon>Eukaryota</taxon>
        <taxon>Sar</taxon>
        <taxon>Alveolata</taxon>
        <taxon>Dinophyceae</taxon>
        <taxon>Suessiales</taxon>
        <taxon>Symbiodiniaceae</taxon>
        <taxon>Symbiodinium</taxon>
    </lineage>
</organism>
<reference evidence="7" key="1">
    <citation type="submission" date="2021-02" db="EMBL/GenBank/DDBJ databases">
        <authorList>
            <person name="Dougan E. K."/>
            <person name="Rhodes N."/>
            <person name="Thang M."/>
            <person name="Chan C."/>
        </authorList>
    </citation>
    <scope>NUCLEOTIDE SEQUENCE</scope>
</reference>
<name>A0A812K3M2_SYMPI</name>
<evidence type="ECO:0000313" key="7">
    <source>
        <dbReference type="EMBL" id="CAE7219846.1"/>
    </source>
</evidence>
<accession>A0A812K3M2</accession>
<dbReference type="SUPFAM" id="SSF51905">
    <property type="entry name" value="FAD/NAD(P)-binding domain"/>
    <property type="match status" value="1"/>
</dbReference>
<protein>
    <submittedName>
        <fullName evidence="7">SoxA protein</fullName>
    </submittedName>
</protein>
<dbReference type="Gene3D" id="3.30.9.10">
    <property type="entry name" value="D-Amino Acid Oxidase, subunit A, domain 2"/>
    <property type="match status" value="1"/>
</dbReference>
<dbReference type="InterPro" id="IPR006076">
    <property type="entry name" value="FAD-dep_OxRdtase"/>
</dbReference>
<dbReference type="GO" id="GO:0008115">
    <property type="term" value="F:sarcosine oxidase activity"/>
    <property type="evidence" value="ECO:0007669"/>
    <property type="project" value="TreeGrafter"/>
</dbReference>
<dbReference type="InterPro" id="IPR045170">
    <property type="entry name" value="MTOX"/>
</dbReference>
<evidence type="ECO:0000256" key="3">
    <source>
        <dbReference type="ARBA" id="ARBA00022630"/>
    </source>
</evidence>
<evidence type="ECO:0000259" key="6">
    <source>
        <dbReference type="Pfam" id="PF01266"/>
    </source>
</evidence>
<dbReference type="Pfam" id="PF01266">
    <property type="entry name" value="DAO"/>
    <property type="match status" value="1"/>
</dbReference>
<comment type="similarity">
    <text evidence="2">Belongs to the MSOX/MTOX family.</text>
</comment>
<keyword evidence="5" id="KW-0560">Oxidoreductase</keyword>
<dbReference type="InterPro" id="IPR036188">
    <property type="entry name" value="FAD/NAD-bd_sf"/>
</dbReference>
<evidence type="ECO:0000256" key="2">
    <source>
        <dbReference type="ARBA" id="ARBA00010989"/>
    </source>
</evidence>
<dbReference type="Proteomes" id="UP000649617">
    <property type="component" value="Unassembled WGS sequence"/>
</dbReference>
<evidence type="ECO:0000256" key="5">
    <source>
        <dbReference type="ARBA" id="ARBA00023002"/>
    </source>
</evidence>
<comment type="cofactor">
    <cofactor evidence="1">
        <name>FAD</name>
        <dbReference type="ChEBI" id="CHEBI:57692"/>
    </cofactor>
</comment>
<dbReference type="Gene3D" id="3.50.50.60">
    <property type="entry name" value="FAD/NAD(P)-binding domain"/>
    <property type="match status" value="1"/>
</dbReference>